<proteinExistence type="predicted"/>
<dbReference type="Gene3D" id="3.10.450.50">
    <property type="match status" value="1"/>
</dbReference>
<sequence length="159" mass="17157">MTDQLLRTLTDHAAITDAVHRYTAGLDFGDADLLASSLTEDAVVDLSPATAKIGFAFPPLRPRQVVVDSLIPAVGPLDTSHAVSNVRITVTGDTATLKCYAMAQHFEPGNGPKPDRTRHALMMNRYDAEVVRDGDTWRISKLVIDNAWFDGDPAILTGG</sequence>
<evidence type="ECO:0000313" key="2">
    <source>
        <dbReference type="EMBL" id="KDN19444.1"/>
    </source>
</evidence>
<dbReference type="InterPro" id="IPR032710">
    <property type="entry name" value="NTF2-like_dom_sf"/>
</dbReference>
<feature type="domain" description="SnoaL-like" evidence="1">
    <location>
        <begin position="7"/>
        <end position="142"/>
    </location>
</feature>
<dbReference type="OrthoDB" id="1492465at2"/>
<dbReference type="RefSeq" id="WP_043784272.1">
    <property type="nucleotide sequence ID" value="NZ_JMQI01000053.1"/>
</dbReference>
<accession>A0A066U5N7</accession>
<protein>
    <recommendedName>
        <fullName evidence="1">SnoaL-like domain-containing protein</fullName>
    </recommendedName>
</protein>
<dbReference type="EMBL" id="JMQI01000053">
    <property type="protein sequence ID" value="KDN19444.1"/>
    <property type="molecule type" value="Genomic_DNA"/>
</dbReference>
<dbReference type="Proteomes" id="UP000027345">
    <property type="component" value="Unassembled WGS sequence"/>
</dbReference>
<gene>
    <name evidence="2" type="ORF">DV20_25330</name>
</gene>
<evidence type="ECO:0000259" key="1">
    <source>
        <dbReference type="Pfam" id="PF13577"/>
    </source>
</evidence>
<name>A0A066U5N7_9PSEU</name>
<reference evidence="2 3" key="1">
    <citation type="submission" date="2014-05" db="EMBL/GenBank/DDBJ databases">
        <title>Draft genome sequence of Amycolatopsis rifamycinica DSM 46095.</title>
        <authorList>
            <person name="Lal R."/>
            <person name="Saxena A."/>
            <person name="Kumari R."/>
            <person name="Mukherjee U."/>
            <person name="Singh P."/>
            <person name="Sangwan N."/>
            <person name="Mahato N.K."/>
        </authorList>
    </citation>
    <scope>NUCLEOTIDE SEQUENCE [LARGE SCALE GENOMIC DNA]</scope>
    <source>
        <strain evidence="2 3">DSM 46095</strain>
    </source>
</reference>
<dbReference type="SUPFAM" id="SSF54427">
    <property type="entry name" value="NTF2-like"/>
    <property type="match status" value="1"/>
</dbReference>
<keyword evidence="3" id="KW-1185">Reference proteome</keyword>
<dbReference type="Pfam" id="PF13577">
    <property type="entry name" value="SnoaL_4"/>
    <property type="match status" value="1"/>
</dbReference>
<dbReference type="eggNOG" id="COG5517">
    <property type="taxonomic scope" value="Bacteria"/>
</dbReference>
<evidence type="ECO:0000313" key="3">
    <source>
        <dbReference type="Proteomes" id="UP000027345"/>
    </source>
</evidence>
<organism evidence="2 3">
    <name type="scientific">Amycolatopsis rifamycinica</name>
    <dbReference type="NCBI Taxonomy" id="287986"/>
    <lineage>
        <taxon>Bacteria</taxon>
        <taxon>Bacillati</taxon>
        <taxon>Actinomycetota</taxon>
        <taxon>Actinomycetes</taxon>
        <taxon>Pseudonocardiales</taxon>
        <taxon>Pseudonocardiaceae</taxon>
        <taxon>Amycolatopsis</taxon>
    </lineage>
</organism>
<dbReference type="STRING" id="287986.DV20_25330"/>
<dbReference type="AlphaFoldDB" id="A0A066U5N7"/>
<dbReference type="InterPro" id="IPR037401">
    <property type="entry name" value="SnoaL-like"/>
</dbReference>
<comment type="caution">
    <text evidence="2">The sequence shown here is derived from an EMBL/GenBank/DDBJ whole genome shotgun (WGS) entry which is preliminary data.</text>
</comment>